<name>A0A0M3RA67_9BACI</name>
<dbReference type="PANTHER" id="PTHR39181">
    <property type="entry name" value="TYROSINE-PROTEIN PHOSPHATASE YWQE"/>
    <property type="match status" value="1"/>
</dbReference>
<dbReference type="InterPro" id="IPR016667">
    <property type="entry name" value="Caps_polysacc_synth_CpsB/CapC"/>
</dbReference>
<evidence type="ECO:0000313" key="7">
    <source>
        <dbReference type="Proteomes" id="UP000067625"/>
    </source>
</evidence>
<dbReference type="InterPro" id="IPR016195">
    <property type="entry name" value="Pol/histidinol_Pase-like"/>
</dbReference>
<dbReference type="PATRIC" id="fig|1441095.3.peg.3190"/>
<reference evidence="6 7" key="2">
    <citation type="journal article" date="2016" name="Int. J. Syst. Evol. Microbiol.">
        <title>Bacillus gobiensis sp. nov., isolated from a soil sample.</title>
        <authorList>
            <person name="Liu B."/>
            <person name="Liu G.H."/>
            <person name="Cetin S."/>
            <person name="Schumann P."/>
            <person name="Pan Z.Z."/>
            <person name="Chen Q.Q."/>
        </authorList>
    </citation>
    <scope>NUCLEOTIDE SEQUENCE [LARGE SCALE GENOMIC DNA]</scope>
    <source>
        <strain evidence="6 7">FJAT-4402</strain>
    </source>
</reference>
<evidence type="ECO:0000256" key="2">
    <source>
        <dbReference type="ARBA" id="ARBA00022801"/>
    </source>
</evidence>
<dbReference type="EC" id="3.1.3.48" evidence="5"/>
<dbReference type="EMBL" id="CP012600">
    <property type="protein sequence ID" value="ALC82646.1"/>
    <property type="molecule type" value="Genomic_DNA"/>
</dbReference>
<dbReference type="SUPFAM" id="SSF89550">
    <property type="entry name" value="PHP domain-like"/>
    <property type="match status" value="1"/>
</dbReference>
<dbReference type="OrthoDB" id="9788539at2"/>
<evidence type="ECO:0000256" key="5">
    <source>
        <dbReference type="PIRNR" id="PIRNR016557"/>
    </source>
</evidence>
<comment type="similarity">
    <text evidence="1 5">Belongs to the metallo-dependent hydrolases superfamily. CpsB/CapC family.</text>
</comment>
<dbReference type="AlphaFoldDB" id="A0A0M3RA67"/>
<proteinExistence type="inferred from homology"/>
<protein>
    <recommendedName>
        <fullName evidence="5">Tyrosine-protein phosphatase</fullName>
        <ecNumber evidence="5">3.1.3.48</ecNumber>
    </recommendedName>
</protein>
<dbReference type="Gene3D" id="3.20.20.140">
    <property type="entry name" value="Metal-dependent hydrolases"/>
    <property type="match status" value="1"/>
</dbReference>
<keyword evidence="3 5" id="KW-0904">Protein phosphatase</keyword>
<dbReference type="RefSeq" id="WP_053604453.1">
    <property type="nucleotide sequence ID" value="NZ_CP012600.1"/>
</dbReference>
<reference evidence="7" key="1">
    <citation type="submission" date="2015-08" db="EMBL/GenBank/DDBJ databases">
        <title>Genome sequencing project for genomic taxonomy and phylogenomics of Bacillus-like bacteria.</title>
        <authorList>
            <person name="Liu B."/>
            <person name="Wang J."/>
            <person name="Zhu Y."/>
            <person name="Liu G."/>
            <person name="Chen Q."/>
            <person name="Chen Z."/>
            <person name="Lan J."/>
            <person name="Che J."/>
            <person name="Ge C."/>
            <person name="Shi H."/>
            <person name="Pan Z."/>
            <person name="Liu X."/>
        </authorList>
    </citation>
    <scope>NUCLEOTIDE SEQUENCE [LARGE SCALE GENOMIC DNA]</scope>
    <source>
        <strain evidence="7">FJAT-4402</strain>
    </source>
</reference>
<evidence type="ECO:0000313" key="6">
    <source>
        <dbReference type="EMBL" id="ALC82646.1"/>
    </source>
</evidence>
<accession>A0A0M3RA67</accession>
<dbReference type="GO" id="GO:0030145">
    <property type="term" value="F:manganese ion binding"/>
    <property type="evidence" value="ECO:0007669"/>
    <property type="project" value="UniProtKB-UniRule"/>
</dbReference>
<dbReference type="Proteomes" id="UP000067625">
    <property type="component" value="Chromosome"/>
</dbReference>
<evidence type="ECO:0000256" key="4">
    <source>
        <dbReference type="ARBA" id="ARBA00051722"/>
    </source>
</evidence>
<organism evidence="6 7">
    <name type="scientific">Bacillus gobiensis</name>
    <dbReference type="NCBI Taxonomy" id="1441095"/>
    <lineage>
        <taxon>Bacteria</taxon>
        <taxon>Bacillati</taxon>
        <taxon>Bacillota</taxon>
        <taxon>Bacilli</taxon>
        <taxon>Bacillales</taxon>
        <taxon>Bacillaceae</taxon>
        <taxon>Bacillus</taxon>
    </lineage>
</organism>
<dbReference type="STRING" id="1441095.AM592_14465"/>
<keyword evidence="7" id="KW-1185">Reference proteome</keyword>
<sequence>MIDIHCHILPGLDDGPEEMDESINMAKEAVSQGIHTIIATPHHKTVTYNNEKESILPLISSLNEEIKKENIPLNIFPGQELRINGELIDEFQNDRLLGLNQSKYLLVEFPSDHVPRYAEKLLFDLQLAGLTPVIAHPERNKEIIENPDQLYKLVKNGACTQLTSASITGHFGKKIMKFSNQLIDASLAHFLASDAHNLTNRSFLFEKSLKSVKDKYGNDMVYLFTENAELLFKNQSIIKEPPKKVNKKKILGLF</sequence>
<dbReference type="GO" id="GO:0004725">
    <property type="term" value="F:protein tyrosine phosphatase activity"/>
    <property type="evidence" value="ECO:0007669"/>
    <property type="project" value="UniProtKB-UniRule"/>
</dbReference>
<evidence type="ECO:0000256" key="1">
    <source>
        <dbReference type="ARBA" id="ARBA00005750"/>
    </source>
</evidence>
<dbReference type="PIRSF" id="PIRSF016557">
    <property type="entry name" value="Caps_synth_CpsB"/>
    <property type="match status" value="1"/>
</dbReference>
<comment type="catalytic activity">
    <reaction evidence="4 5">
        <text>O-phospho-L-tyrosyl-[protein] + H2O = L-tyrosyl-[protein] + phosphate</text>
        <dbReference type="Rhea" id="RHEA:10684"/>
        <dbReference type="Rhea" id="RHEA-COMP:10136"/>
        <dbReference type="Rhea" id="RHEA-COMP:20101"/>
        <dbReference type="ChEBI" id="CHEBI:15377"/>
        <dbReference type="ChEBI" id="CHEBI:43474"/>
        <dbReference type="ChEBI" id="CHEBI:46858"/>
        <dbReference type="ChEBI" id="CHEBI:61978"/>
        <dbReference type="EC" id="3.1.3.48"/>
    </reaction>
</comment>
<gene>
    <name evidence="6" type="ORF">AM592_14465</name>
</gene>
<evidence type="ECO:0000256" key="3">
    <source>
        <dbReference type="ARBA" id="ARBA00022912"/>
    </source>
</evidence>
<dbReference type="Pfam" id="PF19567">
    <property type="entry name" value="CpsB_CapC"/>
    <property type="match status" value="1"/>
</dbReference>
<keyword evidence="2 5" id="KW-0378">Hydrolase</keyword>
<dbReference type="PANTHER" id="PTHR39181:SF1">
    <property type="entry name" value="TYROSINE-PROTEIN PHOSPHATASE YWQE"/>
    <property type="match status" value="1"/>
</dbReference>